<dbReference type="GO" id="GO:0004523">
    <property type="term" value="F:RNA-DNA hybrid ribonuclease activity"/>
    <property type="evidence" value="ECO:0007669"/>
    <property type="project" value="InterPro"/>
</dbReference>
<gene>
    <name evidence="3" type="ORF">Ahy_B04g073535</name>
</gene>
<dbReference type="Pfam" id="PF13456">
    <property type="entry name" value="RVT_3"/>
    <property type="match status" value="1"/>
</dbReference>
<evidence type="ECO:0000256" key="1">
    <source>
        <dbReference type="SAM" id="MobiDB-lite"/>
    </source>
</evidence>
<dbReference type="GO" id="GO:0003676">
    <property type="term" value="F:nucleic acid binding"/>
    <property type="evidence" value="ECO:0007669"/>
    <property type="project" value="InterPro"/>
</dbReference>
<dbReference type="PANTHER" id="PTHR47723">
    <property type="entry name" value="OS05G0353850 PROTEIN"/>
    <property type="match status" value="1"/>
</dbReference>
<evidence type="ECO:0000313" key="3">
    <source>
        <dbReference type="EMBL" id="RYR16504.1"/>
    </source>
</evidence>
<dbReference type="InterPro" id="IPR044730">
    <property type="entry name" value="RNase_H-like_dom_plant"/>
</dbReference>
<feature type="compositionally biased region" description="Polar residues" evidence="1">
    <location>
        <begin position="193"/>
        <end position="202"/>
    </location>
</feature>
<dbReference type="Gene3D" id="3.30.420.10">
    <property type="entry name" value="Ribonuclease H-like superfamily/Ribonuclease H"/>
    <property type="match status" value="1"/>
</dbReference>
<dbReference type="InterPro" id="IPR036397">
    <property type="entry name" value="RNaseH_sf"/>
</dbReference>
<sequence>MGPPPLDCGDKSCFLRIYLECQNIAHLAKQAWRLLKEEETIWAKILKAIYYPNCSLWKAREGRNASWVWKSLLEGRNFLRRKGKLRRCEEDQIRKVIEIIKQGEGWDENRIKKLFPRNIAGLIIRTPISLINKEDNLIWPYRVEGQYSVKSGYRAAKEEKDAKEETKLNEASSSQNFREVIINAEYLAAKFHNTTTGSSTDHNASRGKSGDKKRITWRPPPQNRLKVNTDAAFQRDTGKAASAVVVRNWQGKIITGTTSKFITTSALAAEAQAYREALILIKNLQIENCIIETDCLPLVQAVKARTPIAEVDAILRDILQLLEEAPDVGATWTPREGNIVAHQLAAMAVGNVLRSQWTVNAANPVRNTIRTEARFAILQHNQRMQNQINGNPISTDQQGIQTEEDLPDRVENWDMQEAEGGEQHQPSASQRLKIERSNRCGEAWRAGRVGCIEGLGPMRDASRQRNAAGETYCQKAPGRTHYQRRQNRTGEENGVGGDLKTSLYRIVLTTLIGRDI</sequence>
<dbReference type="EMBL" id="SDMP01000014">
    <property type="protein sequence ID" value="RYR16504.1"/>
    <property type="molecule type" value="Genomic_DNA"/>
</dbReference>
<feature type="domain" description="RNase H type-1" evidence="2">
    <location>
        <begin position="228"/>
        <end position="348"/>
    </location>
</feature>
<evidence type="ECO:0000259" key="2">
    <source>
        <dbReference type="Pfam" id="PF13456"/>
    </source>
</evidence>
<dbReference type="CDD" id="cd06222">
    <property type="entry name" value="RNase_H_like"/>
    <property type="match status" value="1"/>
</dbReference>
<name>A0A444ZQX5_ARAHY</name>
<dbReference type="AlphaFoldDB" id="A0A444ZQX5"/>
<dbReference type="InterPro" id="IPR053151">
    <property type="entry name" value="RNase_H-like"/>
</dbReference>
<dbReference type="Proteomes" id="UP000289738">
    <property type="component" value="Chromosome B04"/>
</dbReference>
<keyword evidence="4" id="KW-1185">Reference proteome</keyword>
<dbReference type="InterPro" id="IPR002156">
    <property type="entry name" value="RNaseH_domain"/>
</dbReference>
<dbReference type="SUPFAM" id="SSF53098">
    <property type="entry name" value="Ribonuclease H-like"/>
    <property type="match status" value="1"/>
</dbReference>
<dbReference type="PANTHER" id="PTHR47723:SF24">
    <property type="entry name" value="RNASE H TYPE-1 DOMAIN-CONTAINING PROTEIN"/>
    <property type="match status" value="1"/>
</dbReference>
<proteinExistence type="predicted"/>
<comment type="caution">
    <text evidence="3">The sequence shown here is derived from an EMBL/GenBank/DDBJ whole genome shotgun (WGS) entry which is preliminary data.</text>
</comment>
<organism evidence="3 4">
    <name type="scientific">Arachis hypogaea</name>
    <name type="common">Peanut</name>
    <dbReference type="NCBI Taxonomy" id="3818"/>
    <lineage>
        <taxon>Eukaryota</taxon>
        <taxon>Viridiplantae</taxon>
        <taxon>Streptophyta</taxon>
        <taxon>Embryophyta</taxon>
        <taxon>Tracheophyta</taxon>
        <taxon>Spermatophyta</taxon>
        <taxon>Magnoliopsida</taxon>
        <taxon>eudicotyledons</taxon>
        <taxon>Gunneridae</taxon>
        <taxon>Pentapetalae</taxon>
        <taxon>rosids</taxon>
        <taxon>fabids</taxon>
        <taxon>Fabales</taxon>
        <taxon>Fabaceae</taxon>
        <taxon>Papilionoideae</taxon>
        <taxon>50 kb inversion clade</taxon>
        <taxon>dalbergioids sensu lato</taxon>
        <taxon>Dalbergieae</taxon>
        <taxon>Pterocarpus clade</taxon>
        <taxon>Arachis</taxon>
    </lineage>
</organism>
<evidence type="ECO:0000313" key="4">
    <source>
        <dbReference type="Proteomes" id="UP000289738"/>
    </source>
</evidence>
<dbReference type="InterPro" id="IPR012337">
    <property type="entry name" value="RNaseH-like_sf"/>
</dbReference>
<protein>
    <recommendedName>
        <fullName evidence="2">RNase H type-1 domain-containing protein</fullName>
    </recommendedName>
</protein>
<accession>A0A444ZQX5</accession>
<dbReference type="STRING" id="3818.A0A444ZQX5"/>
<reference evidence="3 4" key="1">
    <citation type="submission" date="2019-01" db="EMBL/GenBank/DDBJ databases">
        <title>Sequencing of cultivated peanut Arachis hypogaea provides insights into genome evolution and oil improvement.</title>
        <authorList>
            <person name="Chen X."/>
        </authorList>
    </citation>
    <scope>NUCLEOTIDE SEQUENCE [LARGE SCALE GENOMIC DNA]</scope>
    <source>
        <strain evidence="4">cv. Fuhuasheng</strain>
        <tissue evidence="3">Leaves</tissue>
    </source>
</reference>
<feature type="region of interest" description="Disordered" evidence="1">
    <location>
        <begin position="193"/>
        <end position="221"/>
    </location>
</feature>